<dbReference type="PANTHER" id="PTHR30468">
    <property type="entry name" value="ALPHA-KETOGLUTARATE-DEPENDENT SULFONATE DIOXYGENASE"/>
    <property type="match status" value="1"/>
</dbReference>
<dbReference type="SUPFAM" id="SSF51197">
    <property type="entry name" value="Clavaminate synthase-like"/>
    <property type="match status" value="1"/>
</dbReference>
<feature type="domain" description="TauD/TfdA-like" evidence="6">
    <location>
        <begin position="4"/>
        <end position="271"/>
    </location>
</feature>
<name>A0A652YSM4_NOCGL</name>
<comment type="caution">
    <text evidence="7">The sequence shown here is derived from an EMBL/GenBank/DDBJ whole genome shotgun (WGS) entry which is preliminary data.</text>
</comment>
<dbReference type="GO" id="GO:0005737">
    <property type="term" value="C:cytoplasm"/>
    <property type="evidence" value="ECO:0007669"/>
    <property type="project" value="TreeGrafter"/>
</dbReference>
<dbReference type="GO" id="GO:0046872">
    <property type="term" value="F:metal ion binding"/>
    <property type="evidence" value="ECO:0007669"/>
    <property type="project" value="UniProtKB-KW"/>
</dbReference>
<sequence length="278" mass="31279">MIDIQTLTSRIGAEVQNIKIGGDLDAATVQELRRALVEHKVLFFREQDHLTPAEHVAFGRLFGDLETHPFIGAHPNHPELIILRRSPDMRAQRSRSPYGENFWHSDVSWRAEPSFGSILRAVEVPPMGGDTLWADMEAAFAGLSSSIQEALKSLRAVHDFDKSFGPTIAPENKAAMAEKFPPVEHPLVRTNPDTGASVLYVNEPFTSRIVGMETRESDALLRMLFSHASRPEYQCRFSWRPGSVAFWDNRSTQHYACDDFGDETRVMQRITIAGDSPY</sequence>
<evidence type="ECO:0000256" key="1">
    <source>
        <dbReference type="ARBA" id="ARBA00005896"/>
    </source>
</evidence>
<comment type="similarity">
    <text evidence="1">Belongs to the TfdA dioxygenase family.</text>
</comment>
<keyword evidence="2" id="KW-0479">Metal-binding</keyword>
<evidence type="ECO:0000256" key="2">
    <source>
        <dbReference type="ARBA" id="ARBA00022723"/>
    </source>
</evidence>
<dbReference type="InterPro" id="IPR042098">
    <property type="entry name" value="TauD-like_sf"/>
</dbReference>
<dbReference type="GO" id="GO:0016706">
    <property type="term" value="F:2-oxoglutarate-dependent dioxygenase activity"/>
    <property type="evidence" value="ECO:0007669"/>
    <property type="project" value="TreeGrafter"/>
</dbReference>
<evidence type="ECO:0000256" key="4">
    <source>
        <dbReference type="ARBA" id="ARBA00023002"/>
    </source>
</evidence>
<dbReference type="Gene3D" id="3.60.130.10">
    <property type="entry name" value="Clavaminate synthase-like"/>
    <property type="match status" value="1"/>
</dbReference>
<reference evidence="7" key="1">
    <citation type="submission" date="2019-07" db="EMBL/GenBank/DDBJ databases">
        <title>Genomic Encyclopedia of Type Strains, Phase IV (KMG-IV): sequencing the most valuable type-strain genomes for metagenomic binning, comparative biology and taxonomic classification.</title>
        <authorList>
            <person name="Goeker M."/>
        </authorList>
    </citation>
    <scope>NUCLEOTIDE SEQUENCE</scope>
    <source>
        <strain evidence="7">DSM 44596</strain>
    </source>
</reference>
<keyword evidence="5" id="KW-0408">Iron</keyword>
<dbReference type="InterPro" id="IPR051323">
    <property type="entry name" value="AtsK-like"/>
</dbReference>
<dbReference type="PANTHER" id="PTHR30468:SF1">
    <property type="entry name" value="ALPHA-KETOGLUTARATE-DEPENDENT SULFONATE DIOXYGENASE"/>
    <property type="match status" value="1"/>
</dbReference>
<proteinExistence type="inferred from homology"/>
<keyword evidence="3 7" id="KW-0223">Dioxygenase</keyword>
<keyword evidence="4" id="KW-0560">Oxidoreductase</keyword>
<dbReference type="AlphaFoldDB" id="A0A652YSM4"/>
<gene>
    <name evidence="7" type="ORF">FNL38_102243</name>
</gene>
<accession>A0A652YSM4</accession>
<dbReference type="EMBL" id="VNIQ01000002">
    <property type="protein sequence ID" value="TYQ06111.1"/>
    <property type="molecule type" value="Genomic_DNA"/>
</dbReference>
<organism evidence="7">
    <name type="scientific">Nocardia globerula</name>
    <dbReference type="NCBI Taxonomy" id="1818"/>
    <lineage>
        <taxon>Bacteria</taxon>
        <taxon>Bacillati</taxon>
        <taxon>Actinomycetota</taxon>
        <taxon>Actinomycetes</taxon>
        <taxon>Mycobacteriales</taxon>
        <taxon>Nocardiaceae</taxon>
        <taxon>Nocardia</taxon>
    </lineage>
</organism>
<dbReference type="InterPro" id="IPR003819">
    <property type="entry name" value="TauD/TfdA-like"/>
</dbReference>
<protein>
    <submittedName>
        <fullName evidence="7">Taurine dioxygenase</fullName>
    </submittedName>
</protein>
<evidence type="ECO:0000259" key="6">
    <source>
        <dbReference type="Pfam" id="PF02668"/>
    </source>
</evidence>
<evidence type="ECO:0000313" key="7">
    <source>
        <dbReference type="EMBL" id="TYQ06111.1"/>
    </source>
</evidence>
<evidence type="ECO:0000256" key="5">
    <source>
        <dbReference type="ARBA" id="ARBA00023004"/>
    </source>
</evidence>
<dbReference type="Pfam" id="PF02668">
    <property type="entry name" value="TauD"/>
    <property type="match status" value="1"/>
</dbReference>
<evidence type="ECO:0000256" key="3">
    <source>
        <dbReference type="ARBA" id="ARBA00022964"/>
    </source>
</evidence>